<dbReference type="InterPro" id="IPR015867">
    <property type="entry name" value="N-reg_PII/ATP_PRibTrfase_C"/>
</dbReference>
<keyword evidence="1" id="KW-0597">Phosphoprotein</keyword>
<keyword evidence="3" id="KW-1185">Reference proteome</keyword>
<organism evidence="2 3">
    <name type="scientific">Thiogranum longum</name>
    <dbReference type="NCBI Taxonomy" id="1537524"/>
    <lineage>
        <taxon>Bacteria</taxon>
        <taxon>Pseudomonadati</taxon>
        <taxon>Pseudomonadota</taxon>
        <taxon>Gammaproteobacteria</taxon>
        <taxon>Chromatiales</taxon>
        <taxon>Ectothiorhodospiraceae</taxon>
        <taxon>Thiogranum</taxon>
    </lineage>
</organism>
<proteinExistence type="predicted"/>
<evidence type="ECO:0000313" key="3">
    <source>
        <dbReference type="Proteomes" id="UP000295707"/>
    </source>
</evidence>
<dbReference type="GO" id="GO:0005524">
    <property type="term" value="F:ATP binding"/>
    <property type="evidence" value="ECO:0007669"/>
    <property type="project" value="TreeGrafter"/>
</dbReference>
<dbReference type="Gene3D" id="3.30.70.120">
    <property type="match status" value="1"/>
</dbReference>
<accession>A0A4R1HBU4</accession>
<feature type="modified residue" description="O-UMP-tyrosine" evidence="1">
    <location>
        <position position="45"/>
    </location>
</feature>
<dbReference type="PROSITE" id="PS51343">
    <property type="entry name" value="PII_GLNB_DOM"/>
    <property type="match status" value="1"/>
</dbReference>
<dbReference type="PANTHER" id="PTHR30115">
    <property type="entry name" value="NITROGEN REGULATORY PROTEIN P-II"/>
    <property type="match status" value="1"/>
</dbReference>
<name>A0A4R1HBU4_9GAMM</name>
<dbReference type="Proteomes" id="UP000295707">
    <property type="component" value="Unassembled WGS sequence"/>
</dbReference>
<dbReference type="OrthoDB" id="4943957at2"/>
<protein>
    <submittedName>
        <fullName evidence="2">Nitrogen regulatory protein P-II family</fullName>
    </submittedName>
</protein>
<dbReference type="PRINTS" id="PR00340">
    <property type="entry name" value="PIIGLNB"/>
</dbReference>
<sequence>MDFRKVTAIFRPERLEAVEEKLRSMGVPGVSVTKVKGYGEYANFYEPDWMCEHVRIEVFIGKGKAEEIAEAIVEAAHTGLDGDGIVAVLPVESVYHIRRKEKCNHEVCE</sequence>
<reference evidence="2 3" key="1">
    <citation type="submission" date="2019-03" db="EMBL/GenBank/DDBJ databases">
        <title>Genomic Encyclopedia of Type Strains, Phase IV (KMG-IV): sequencing the most valuable type-strain genomes for metagenomic binning, comparative biology and taxonomic classification.</title>
        <authorList>
            <person name="Goeker M."/>
        </authorList>
    </citation>
    <scope>NUCLEOTIDE SEQUENCE [LARGE SCALE GENOMIC DNA]</scope>
    <source>
        <strain evidence="2 3">DSM 19610</strain>
    </source>
</reference>
<dbReference type="PANTHER" id="PTHR30115:SF11">
    <property type="entry name" value="NITROGEN REGULATORY PROTEIN P-II HOMOLOG"/>
    <property type="match status" value="1"/>
</dbReference>
<dbReference type="EMBL" id="SMFX01000001">
    <property type="protein sequence ID" value="TCK18003.1"/>
    <property type="molecule type" value="Genomic_DNA"/>
</dbReference>
<dbReference type="RefSeq" id="WP_132971836.1">
    <property type="nucleotide sequence ID" value="NZ_SMFX01000001.1"/>
</dbReference>
<dbReference type="GO" id="GO:0006808">
    <property type="term" value="P:regulation of nitrogen utilization"/>
    <property type="evidence" value="ECO:0007669"/>
    <property type="project" value="InterPro"/>
</dbReference>
<dbReference type="InterPro" id="IPR011322">
    <property type="entry name" value="N-reg_PII-like_a/b"/>
</dbReference>
<dbReference type="Pfam" id="PF00543">
    <property type="entry name" value="P-II"/>
    <property type="match status" value="1"/>
</dbReference>
<evidence type="ECO:0000256" key="1">
    <source>
        <dbReference type="PIRSR" id="PIRSR602187-50"/>
    </source>
</evidence>
<dbReference type="InterPro" id="IPR002187">
    <property type="entry name" value="N-reg_PII"/>
</dbReference>
<dbReference type="GO" id="GO:0005829">
    <property type="term" value="C:cytosol"/>
    <property type="evidence" value="ECO:0007669"/>
    <property type="project" value="TreeGrafter"/>
</dbReference>
<gene>
    <name evidence="2" type="ORF">DFR30_1262</name>
</gene>
<comment type="caution">
    <text evidence="2">The sequence shown here is derived from an EMBL/GenBank/DDBJ whole genome shotgun (WGS) entry which is preliminary data.</text>
</comment>
<dbReference type="AlphaFoldDB" id="A0A4R1HBU4"/>
<evidence type="ECO:0000313" key="2">
    <source>
        <dbReference type="EMBL" id="TCK18003.1"/>
    </source>
</evidence>
<dbReference type="SMART" id="SM00938">
    <property type="entry name" value="P-II"/>
    <property type="match status" value="1"/>
</dbReference>
<dbReference type="SUPFAM" id="SSF54913">
    <property type="entry name" value="GlnB-like"/>
    <property type="match status" value="1"/>
</dbReference>
<dbReference type="GO" id="GO:0030234">
    <property type="term" value="F:enzyme regulator activity"/>
    <property type="evidence" value="ECO:0007669"/>
    <property type="project" value="InterPro"/>
</dbReference>